<gene>
    <name evidence="2" type="ORF">FDENT_185</name>
</gene>
<dbReference type="Proteomes" id="UP000562682">
    <property type="component" value="Unassembled WGS sequence"/>
</dbReference>
<comment type="caution">
    <text evidence="2">The sequence shown here is derived from an EMBL/GenBank/DDBJ whole genome shotgun (WGS) entry which is preliminary data.</text>
</comment>
<keyword evidence="3" id="KW-1185">Reference proteome</keyword>
<evidence type="ECO:0000313" key="3">
    <source>
        <dbReference type="Proteomes" id="UP000562682"/>
    </source>
</evidence>
<name>A0A8H5XLA9_9HYPO</name>
<dbReference type="EMBL" id="JAAOAK010000005">
    <property type="protein sequence ID" value="KAF5695659.1"/>
    <property type="molecule type" value="Genomic_DNA"/>
</dbReference>
<dbReference type="AlphaFoldDB" id="A0A8H5XLA9"/>
<accession>A0A8H5XLA9</accession>
<feature type="region of interest" description="Disordered" evidence="1">
    <location>
        <begin position="87"/>
        <end position="124"/>
    </location>
</feature>
<protein>
    <submittedName>
        <fullName evidence="2">Tartrate transporter</fullName>
    </submittedName>
</protein>
<evidence type="ECO:0000313" key="2">
    <source>
        <dbReference type="EMBL" id="KAF5695659.1"/>
    </source>
</evidence>
<reference evidence="2 3" key="1">
    <citation type="submission" date="2020-05" db="EMBL/GenBank/DDBJ databases">
        <title>Identification and distribution of gene clusters putatively required for synthesis of sphingolipid metabolism inhibitors in phylogenetically diverse species of the filamentous fungus Fusarium.</title>
        <authorList>
            <person name="Kim H.-S."/>
            <person name="Busman M."/>
            <person name="Brown D.W."/>
            <person name="Divon H."/>
            <person name="Uhlig S."/>
            <person name="Proctor R.H."/>
        </authorList>
    </citation>
    <scope>NUCLEOTIDE SEQUENCE [LARGE SCALE GENOMIC DNA]</scope>
    <source>
        <strain evidence="2 3">NRRL 25311</strain>
    </source>
</reference>
<organism evidence="2 3">
    <name type="scientific">Fusarium denticulatum</name>
    <dbReference type="NCBI Taxonomy" id="48507"/>
    <lineage>
        <taxon>Eukaryota</taxon>
        <taxon>Fungi</taxon>
        <taxon>Dikarya</taxon>
        <taxon>Ascomycota</taxon>
        <taxon>Pezizomycotina</taxon>
        <taxon>Sordariomycetes</taxon>
        <taxon>Hypocreomycetidae</taxon>
        <taxon>Hypocreales</taxon>
        <taxon>Nectriaceae</taxon>
        <taxon>Fusarium</taxon>
        <taxon>Fusarium fujikuroi species complex</taxon>
    </lineage>
</organism>
<proteinExistence type="predicted"/>
<sequence length="124" mass="13537">MALLPEPQMSIPSKDVKPDAGIDAVHDEKILVQSGVDDHRGDYSGAASKTDPAEIALVRKLDRMIMVRPESTLSYSSLRCLNLSKAKTWSTKGRSGSPRPASPTIPSRAGRPNIQEWGKRNTLQ</sequence>
<evidence type="ECO:0000256" key="1">
    <source>
        <dbReference type="SAM" id="MobiDB-lite"/>
    </source>
</evidence>